<evidence type="ECO:0000256" key="1">
    <source>
        <dbReference type="SAM" id="MobiDB-lite"/>
    </source>
</evidence>
<feature type="region of interest" description="Disordered" evidence="1">
    <location>
        <begin position="423"/>
        <end position="451"/>
    </location>
</feature>
<dbReference type="InterPro" id="IPR012337">
    <property type="entry name" value="RNaseH-like_sf"/>
</dbReference>
<dbReference type="EMBL" id="CAMXCT030002086">
    <property type="protein sequence ID" value="CAL4782839.1"/>
    <property type="molecule type" value="Genomic_DNA"/>
</dbReference>
<feature type="region of interest" description="Disordered" evidence="1">
    <location>
        <begin position="573"/>
        <end position="596"/>
    </location>
</feature>
<feature type="region of interest" description="Disordered" evidence="1">
    <location>
        <begin position="75"/>
        <end position="95"/>
    </location>
</feature>
<dbReference type="Pfam" id="PF07727">
    <property type="entry name" value="RVT_2"/>
    <property type="match status" value="1"/>
</dbReference>
<dbReference type="Proteomes" id="UP001152797">
    <property type="component" value="Unassembled WGS sequence"/>
</dbReference>
<evidence type="ECO:0000313" key="6">
    <source>
        <dbReference type="Proteomes" id="UP001152797"/>
    </source>
</evidence>
<evidence type="ECO:0000313" key="5">
    <source>
        <dbReference type="EMBL" id="CAL4782839.1"/>
    </source>
</evidence>
<comment type="caution">
    <text evidence="3">The sequence shown here is derived from an EMBL/GenBank/DDBJ whole genome shotgun (WGS) entry which is preliminary data.</text>
</comment>
<evidence type="ECO:0000259" key="2">
    <source>
        <dbReference type="PROSITE" id="PS50994"/>
    </source>
</evidence>
<dbReference type="Gene3D" id="3.30.420.10">
    <property type="entry name" value="Ribonuclease H-like superfamily/Ribonuclease H"/>
    <property type="match status" value="1"/>
</dbReference>
<dbReference type="EMBL" id="CAMXCT020002086">
    <property type="protein sequence ID" value="CAL1148902.1"/>
    <property type="molecule type" value="Genomic_DNA"/>
</dbReference>
<name>A0A9P1G310_9DINO</name>
<reference evidence="3" key="1">
    <citation type="submission" date="2022-10" db="EMBL/GenBank/DDBJ databases">
        <authorList>
            <person name="Chen Y."/>
            <person name="Dougan E. K."/>
            <person name="Chan C."/>
            <person name="Rhodes N."/>
            <person name="Thang M."/>
        </authorList>
    </citation>
    <scope>NUCLEOTIDE SEQUENCE</scope>
</reference>
<dbReference type="InterPro" id="IPR036397">
    <property type="entry name" value="RNaseH_sf"/>
</dbReference>
<protein>
    <submittedName>
        <fullName evidence="5">Retrovirus-related Pol polyprotein from transposon RE1 (Retro element 1) (AtRE1)</fullName>
    </submittedName>
</protein>
<feature type="compositionally biased region" description="Basic and acidic residues" evidence="1">
    <location>
        <begin position="1047"/>
        <end position="1061"/>
    </location>
</feature>
<dbReference type="GO" id="GO:0015074">
    <property type="term" value="P:DNA integration"/>
    <property type="evidence" value="ECO:0007669"/>
    <property type="project" value="InterPro"/>
</dbReference>
<evidence type="ECO:0000313" key="4">
    <source>
        <dbReference type="EMBL" id="CAL1148902.1"/>
    </source>
</evidence>
<gene>
    <name evidence="3" type="ORF">C1SCF055_LOCUS22077</name>
</gene>
<sequence length="1681" mass="190572">MLTQRDAMRLIKTTAEAVMESLRMLLIILMNQIEVKAPDQEISDHHANSLQSLLEHVCNQKEKIEELAEALKAIKSPRKSRGNGGPKPSEPGDLSDFSWELEEEELMASMTIPSKRTAPRVMPTNVTHRNQVPLPVPVQTNENQLALTAQAVESWGNKRISWGKTHNGKRFAEVYEENNSYVDWITARAKNATPAMQDFITYCRAREDMESQAGQLKLLKKVFLWKPKHVWMAPECAPWCPWNRFNQMRGVSSFCRIQDNQERSREQLTFCSLVCKIQLDRGDHFHLENPGPSGMWHQNEMQEICSSTKPAYFDQCRFGLKHPCLQEPMQKRTRVQTSSEEMFQSMDSRFCQHDHEHVPIAGNCSYKGQNIQVSRFAAFYPRVLAKKLAEVIMRPKHSHVVAPIFMIDQECLPVRSLDDADKLLESSPKRMKKTTDENTKKNNRKRPLELNEQQKIDDPQWKELMNRYRKELPKSGVVRWEGNQNSEVQAIQKLCPEMQVLSVMAGKGREKYVVHPDQLPFRRTIILSRLAYEVFDLGTEDLQEMSKNQQSRKAEISAHIMVCVFGRPSEAIESNDSQTHETNAEENSSRVPSAELQEPSAMVPSNGKMFADSVSDVQLPANSWTSAAVSVSGPRYLKLSEQRKSYIRKLHHNLGHPTAERLSKHLADLGAEELLVQGALDYLCAPCAERRPPRLNPTGTLKEARDFNQRIYIDGFDWKGEHGYQGYVVHIIDEATQFHLGRRTVRDGIQAQKVFEDCWNNWAGSPGEIVMDCGGEFVADPWKEFLQREGITPILTAGPWQRGRIERHGGIVKEMLHRIDQAQPIRNEKEFERALAQVFRAKNSLASVGGYSPEQAVLGKATRLPASIISDEGNPAHLHAAMNDGPDADRFRAALELRVLARKAFIDSDNSQAIRKALLRKSRGEITEWSCGQPCMFWDKRKSANMLEKGRWCGPAQVVLVESKTIVWITHMNRILRCARDNLRPVSLREFERHASFNQQIDTQRAQQMASQLRRRLHEKSGMFQFSDLSEIPPEHETTEAVVTHNQPEEEPTRRPSHEPVPEINPEEIAIPDISEKAWEAEDESIKSPSSYAPGTPFGEDNNSGIGDNDTGVNLMGNDSVEDSNVVYNAFFTEANVPGPAIRSDEDTLWSEAEEDRRPYCEYEFDVPQQQVQRFLQDPKIHTSLLATAARRARSEVRYATLNDGEKELFKQAKAKELSCWLETSAVRKILRHKISPNRIMTSRWILTWKPDATLPNGRKAKARLVVRGYQDPELDQVSTESPTLSRDARMLLLQVISSSGWTVQNFDITTAFLRGKSDGRQLAMEPVAELKQLLNLSGDEVLLLEGNAYGRVDAPLLFYKEFRRQLEKVGFEAHPLDNCLFLLRNKKNPEVLDGVLGTHVDDGLGGGNENYENALKELQKVLPFGQREYRKFRFTGLDIEQLPDNSIKISQEEYINKIEPIQIPKSRRSEKGSNALASEVHDLRALCGSLQYAAVHSRPDMAAKVAFIQKNICSATVSTLLEANRVLAEAQQTADTSIMVRPLPLSQVTFASFGDASFASASQLKAQQGLFIVACTPELAANRTSEISPMSWNSKQIGRVVRSTLSAEAYAMSSSLDKLTWLRCLWGYILSPSFKWQYPESSLQEGPKALLITDCKSLYDLTTKLAVPNCEEWRTTVDVN</sequence>
<keyword evidence="6" id="KW-1185">Reference proteome</keyword>
<organism evidence="3">
    <name type="scientific">Cladocopium goreaui</name>
    <dbReference type="NCBI Taxonomy" id="2562237"/>
    <lineage>
        <taxon>Eukaryota</taxon>
        <taxon>Sar</taxon>
        <taxon>Alveolata</taxon>
        <taxon>Dinophyceae</taxon>
        <taxon>Suessiales</taxon>
        <taxon>Symbiodiniaceae</taxon>
        <taxon>Cladocopium</taxon>
    </lineage>
</organism>
<reference evidence="4" key="2">
    <citation type="submission" date="2024-04" db="EMBL/GenBank/DDBJ databases">
        <authorList>
            <person name="Chen Y."/>
            <person name="Shah S."/>
            <person name="Dougan E. K."/>
            <person name="Thang M."/>
            <person name="Chan C."/>
        </authorList>
    </citation>
    <scope>NUCLEOTIDE SEQUENCE [LARGE SCALE GENOMIC DNA]</scope>
</reference>
<dbReference type="PROSITE" id="PS50994">
    <property type="entry name" value="INTEGRASE"/>
    <property type="match status" value="1"/>
</dbReference>
<feature type="domain" description="Integrase catalytic" evidence="2">
    <location>
        <begin position="693"/>
        <end position="861"/>
    </location>
</feature>
<feature type="region of interest" description="Disordered" evidence="1">
    <location>
        <begin position="1043"/>
        <end position="1063"/>
    </location>
</feature>
<accession>A0A9P1G310</accession>
<dbReference type="SUPFAM" id="SSF53098">
    <property type="entry name" value="Ribonuclease H-like"/>
    <property type="match status" value="1"/>
</dbReference>
<dbReference type="InterPro" id="IPR013103">
    <property type="entry name" value="RVT_2"/>
</dbReference>
<proteinExistence type="predicted"/>
<evidence type="ECO:0000313" key="3">
    <source>
        <dbReference type="EMBL" id="CAI3995527.1"/>
    </source>
</evidence>
<feature type="region of interest" description="Disordered" evidence="1">
    <location>
        <begin position="1084"/>
        <end position="1107"/>
    </location>
</feature>
<dbReference type="OrthoDB" id="446867at2759"/>
<dbReference type="EMBL" id="CAMXCT010002086">
    <property type="protein sequence ID" value="CAI3995527.1"/>
    <property type="molecule type" value="Genomic_DNA"/>
</dbReference>
<dbReference type="GO" id="GO:0003676">
    <property type="term" value="F:nucleic acid binding"/>
    <property type="evidence" value="ECO:0007669"/>
    <property type="project" value="InterPro"/>
</dbReference>
<dbReference type="InterPro" id="IPR001584">
    <property type="entry name" value="Integrase_cat-core"/>
</dbReference>